<evidence type="ECO:0000259" key="13">
    <source>
        <dbReference type="SMART" id="SM00831"/>
    </source>
</evidence>
<dbReference type="SFLD" id="SFLDS00003">
    <property type="entry name" value="Haloacid_Dehalogenase"/>
    <property type="match status" value="1"/>
</dbReference>
<dbReference type="FunFam" id="3.40.50.1000:FF:000211">
    <property type="entry name" value="Plasma membrane ATPase"/>
    <property type="match status" value="1"/>
</dbReference>
<gene>
    <name evidence="14" type="ORF">MNBD_GAMMA25-2090</name>
</gene>
<keyword evidence="7" id="KW-0067">ATP-binding</keyword>
<dbReference type="Pfam" id="PF00690">
    <property type="entry name" value="Cation_ATPase_N"/>
    <property type="match status" value="1"/>
</dbReference>
<name>A0A3B1BXW0_9ZZZZ</name>
<evidence type="ECO:0000256" key="12">
    <source>
        <dbReference type="SAM" id="Phobius"/>
    </source>
</evidence>
<dbReference type="FunFam" id="3.40.1110.10:FF:000005">
    <property type="entry name" value="Plasma membrane ATPase"/>
    <property type="match status" value="1"/>
</dbReference>
<evidence type="ECO:0000256" key="8">
    <source>
        <dbReference type="ARBA" id="ARBA00022842"/>
    </source>
</evidence>
<dbReference type="Gene3D" id="2.70.150.10">
    <property type="entry name" value="Calcium-transporting ATPase, cytoplasmic transduction domain A"/>
    <property type="match status" value="1"/>
</dbReference>
<evidence type="ECO:0000256" key="10">
    <source>
        <dbReference type="ARBA" id="ARBA00022989"/>
    </source>
</evidence>
<evidence type="ECO:0000256" key="5">
    <source>
        <dbReference type="ARBA" id="ARBA00022723"/>
    </source>
</evidence>
<dbReference type="InterPro" id="IPR006534">
    <property type="entry name" value="P-type_ATPase_IIIA"/>
</dbReference>
<dbReference type="SFLD" id="SFLDF00027">
    <property type="entry name" value="p-type_atpase"/>
    <property type="match status" value="1"/>
</dbReference>
<dbReference type="AlphaFoldDB" id="A0A3B1BXW0"/>
<dbReference type="SUPFAM" id="SSF81660">
    <property type="entry name" value="Metal cation-transporting ATPase, ATP-binding domain N"/>
    <property type="match status" value="1"/>
</dbReference>
<dbReference type="GO" id="GO:0120029">
    <property type="term" value="P:proton export across plasma membrane"/>
    <property type="evidence" value="ECO:0007669"/>
    <property type="project" value="InterPro"/>
</dbReference>
<sequence length="910" mass="102526">MSARLFVRERLNYPMMSQWTSCKPKRKLFYKLKWRCESSLASHGERRCKRQVMIMLIADSLSGLHSDREQGLSEEEALRRLQRDGFNEIEEKTEPLWHRIFRRFWGPIPWMIEAAALLSALVQKWEDFIIISIMLLVNALLDFLQEHRALNALQALRQHLANQVIVLRKGVFRTLPARELVVGDIIRLRIGDIVPADVQLLEGDYLLLDQSALTGESLPTSKKINEVAYANTIIKQGEMRALVINTGMRTNFSSVVVLVAEAQLSERSHFQKMVIQIGNFLIVLTLALVLLIIMVSLFRHEDFLEIVRFALVLTVAAIPVALPAVMSVTMAVGALNLARRQAIVSKLTAIEELAGVDIFCSDKTGTLTCNEMKVADPVVLDGFTEQDLFLYAVLASRLENNDPIELPIFHYLDEHFPSLDWQAYRQLSFSPFDPVRKRTEAEIEGQGESFGVVKGAAQVLIEMAGLDDAVITELNRTVDLLAARGYRTLAVGRRRESEKLELIGLIPLYDPPRKDSRQVIDDMRADGVTVKMVTGDNLAIAREIGRLLGLEQETIRSAQLSGSGSQELLTLASALSAAIYRRLKGEASQREALQFADEVMETLQELYDTRLLEREFLHTHESAIVEMIESVDIFAEVVPEDKYRIVDTLQKGGHIVAMTGDGVNDAPALKKADCGFAVSNATDAARAAADIILTAPGLSVINEAVKQARITFERMKSYATFRIAETIRIILFMTLSIVVFNFYPITALMIILLALLNDIPILAIAYDNTRVRSSPVRWNMRELLTISSVLGISGVVSSFLLFFILQEQGFDEDMIRSLLFLKLIVAGHSTLYITRVEGWFWQRPWPSPLLFGATFGTEILGTLIAVYGIWITPIGWESALWIWVYVLVWLLINDAVKMWAYRILRRGLYL</sequence>
<evidence type="ECO:0000256" key="11">
    <source>
        <dbReference type="ARBA" id="ARBA00023136"/>
    </source>
</evidence>
<feature type="transmembrane region" description="Helical" evidence="12">
    <location>
        <begin position="848"/>
        <end position="872"/>
    </location>
</feature>
<dbReference type="SUPFAM" id="SSF81653">
    <property type="entry name" value="Calcium ATPase, transduction domain A"/>
    <property type="match status" value="1"/>
</dbReference>
<evidence type="ECO:0000256" key="6">
    <source>
        <dbReference type="ARBA" id="ARBA00022741"/>
    </source>
</evidence>
<dbReference type="Gene3D" id="3.40.1110.10">
    <property type="entry name" value="Calcium-transporting ATPase, cytoplasmic domain N"/>
    <property type="match status" value="1"/>
</dbReference>
<dbReference type="NCBIfam" id="TIGR01494">
    <property type="entry name" value="ATPase_P-type"/>
    <property type="match status" value="2"/>
</dbReference>
<comment type="subcellular location">
    <subcellularLocation>
        <location evidence="1">Membrane</location>
        <topology evidence="1">Multi-pass membrane protein</topology>
    </subcellularLocation>
</comment>
<dbReference type="Gene3D" id="1.20.1110.10">
    <property type="entry name" value="Calcium-transporting ATPase, transmembrane domain"/>
    <property type="match status" value="2"/>
</dbReference>
<dbReference type="InterPro" id="IPR023299">
    <property type="entry name" value="ATPase_P-typ_cyto_dom_N"/>
</dbReference>
<dbReference type="GO" id="GO:0046872">
    <property type="term" value="F:metal ion binding"/>
    <property type="evidence" value="ECO:0007669"/>
    <property type="project" value="UniProtKB-KW"/>
</dbReference>
<dbReference type="SMART" id="SM00831">
    <property type="entry name" value="Cation_ATPase_N"/>
    <property type="match status" value="1"/>
</dbReference>
<feature type="transmembrane region" description="Helical" evidence="12">
    <location>
        <begin position="817"/>
        <end position="836"/>
    </location>
</feature>
<dbReference type="InterPro" id="IPR001757">
    <property type="entry name" value="P_typ_ATPase"/>
</dbReference>
<dbReference type="Pfam" id="PF00122">
    <property type="entry name" value="E1-E2_ATPase"/>
    <property type="match status" value="1"/>
</dbReference>
<feature type="domain" description="Cation-transporting P-type ATPase N-terminal" evidence="13">
    <location>
        <begin position="51"/>
        <end position="124"/>
    </location>
</feature>
<dbReference type="PRINTS" id="PR00120">
    <property type="entry name" value="HATPASE"/>
</dbReference>
<feature type="transmembrane region" description="Helical" evidence="12">
    <location>
        <begin position="310"/>
        <end position="337"/>
    </location>
</feature>
<dbReference type="PRINTS" id="PR00119">
    <property type="entry name" value="CATATPASE"/>
</dbReference>
<feature type="transmembrane region" description="Helical" evidence="12">
    <location>
        <begin position="878"/>
        <end position="896"/>
    </location>
</feature>
<feature type="transmembrane region" description="Helical" evidence="12">
    <location>
        <begin position="786"/>
        <end position="805"/>
    </location>
</feature>
<feature type="transmembrane region" description="Helical" evidence="12">
    <location>
        <begin position="745"/>
        <end position="766"/>
    </location>
</feature>
<keyword evidence="4 12" id="KW-0812">Transmembrane</keyword>
<evidence type="ECO:0000256" key="9">
    <source>
        <dbReference type="ARBA" id="ARBA00022967"/>
    </source>
</evidence>
<evidence type="ECO:0000313" key="14">
    <source>
        <dbReference type="EMBL" id="VAX09467.1"/>
    </source>
</evidence>
<dbReference type="CDD" id="cd02076">
    <property type="entry name" value="P-type_ATPase_H"/>
    <property type="match status" value="1"/>
</dbReference>
<dbReference type="SFLD" id="SFLDG00002">
    <property type="entry name" value="C1.7:_P-type_atpase_like"/>
    <property type="match status" value="1"/>
</dbReference>
<dbReference type="Gene3D" id="3.40.50.1000">
    <property type="entry name" value="HAD superfamily/HAD-like"/>
    <property type="match status" value="1"/>
</dbReference>
<evidence type="ECO:0000256" key="7">
    <source>
        <dbReference type="ARBA" id="ARBA00022840"/>
    </source>
</evidence>
<dbReference type="GO" id="GO:0016887">
    <property type="term" value="F:ATP hydrolysis activity"/>
    <property type="evidence" value="ECO:0007669"/>
    <property type="project" value="InterPro"/>
</dbReference>
<dbReference type="Pfam" id="PF00702">
    <property type="entry name" value="Hydrolase"/>
    <property type="match status" value="2"/>
</dbReference>
<dbReference type="PANTHER" id="PTHR42861">
    <property type="entry name" value="CALCIUM-TRANSPORTING ATPASE"/>
    <property type="match status" value="1"/>
</dbReference>
<protein>
    <submittedName>
        <fullName evidence="14">Cation-transport ATPase, E1-E2 family</fullName>
    </submittedName>
</protein>
<dbReference type="GO" id="GO:0005524">
    <property type="term" value="F:ATP binding"/>
    <property type="evidence" value="ECO:0007669"/>
    <property type="project" value="UniProtKB-KW"/>
</dbReference>
<proteinExistence type="inferred from homology"/>
<comment type="similarity">
    <text evidence="2">Belongs to the cation transport ATPase (P-type) (TC 3.A.3) family. Type IIIA subfamily.</text>
</comment>
<dbReference type="EMBL" id="UOFY01000037">
    <property type="protein sequence ID" value="VAX09467.1"/>
    <property type="molecule type" value="Genomic_DNA"/>
</dbReference>
<keyword evidence="10 12" id="KW-1133">Transmembrane helix</keyword>
<evidence type="ECO:0000256" key="1">
    <source>
        <dbReference type="ARBA" id="ARBA00004141"/>
    </source>
</evidence>
<dbReference type="SUPFAM" id="SSF81665">
    <property type="entry name" value="Calcium ATPase, transmembrane domain M"/>
    <property type="match status" value="1"/>
</dbReference>
<dbReference type="SUPFAM" id="SSF56784">
    <property type="entry name" value="HAD-like"/>
    <property type="match status" value="1"/>
</dbReference>
<organism evidence="14">
    <name type="scientific">hydrothermal vent metagenome</name>
    <dbReference type="NCBI Taxonomy" id="652676"/>
    <lineage>
        <taxon>unclassified sequences</taxon>
        <taxon>metagenomes</taxon>
        <taxon>ecological metagenomes</taxon>
    </lineage>
</organism>
<dbReference type="InterPro" id="IPR018303">
    <property type="entry name" value="ATPase_P-typ_P_site"/>
</dbReference>
<dbReference type="InterPro" id="IPR023214">
    <property type="entry name" value="HAD_sf"/>
</dbReference>
<evidence type="ECO:0000256" key="3">
    <source>
        <dbReference type="ARBA" id="ARBA00022553"/>
    </source>
</evidence>
<keyword evidence="9" id="KW-1278">Translocase</keyword>
<dbReference type="InterPro" id="IPR023298">
    <property type="entry name" value="ATPase_P-typ_TM_dom_sf"/>
</dbReference>
<accession>A0A3B1BXW0</accession>
<dbReference type="PROSITE" id="PS00154">
    <property type="entry name" value="ATPASE_E1_E2"/>
    <property type="match status" value="1"/>
</dbReference>
<dbReference type="InterPro" id="IPR008250">
    <property type="entry name" value="ATPase_P-typ_transduc_dom_A_sf"/>
</dbReference>
<keyword evidence="6" id="KW-0547">Nucleotide-binding</keyword>
<dbReference type="FunFam" id="2.70.150.10:FF:000042">
    <property type="entry name" value="Plasma membrane ATPase"/>
    <property type="match status" value="1"/>
</dbReference>
<dbReference type="InterPro" id="IPR059000">
    <property type="entry name" value="ATPase_P-type_domA"/>
</dbReference>
<keyword evidence="11 12" id="KW-0472">Membrane</keyword>
<dbReference type="InterPro" id="IPR036412">
    <property type="entry name" value="HAD-like_sf"/>
</dbReference>
<feature type="transmembrane region" description="Helical" evidence="12">
    <location>
        <begin position="277"/>
        <end position="298"/>
    </location>
</feature>
<evidence type="ECO:0000256" key="2">
    <source>
        <dbReference type="ARBA" id="ARBA00008804"/>
    </source>
</evidence>
<evidence type="ECO:0000256" key="4">
    <source>
        <dbReference type="ARBA" id="ARBA00022692"/>
    </source>
</evidence>
<dbReference type="GO" id="GO:0016020">
    <property type="term" value="C:membrane"/>
    <property type="evidence" value="ECO:0007669"/>
    <property type="project" value="UniProtKB-SubCell"/>
</dbReference>
<dbReference type="GO" id="GO:0008553">
    <property type="term" value="F:P-type proton-exporting transporter activity"/>
    <property type="evidence" value="ECO:0007669"/>
    <property type="project" value="InterPro"/>
</dbReference>
<keyword evidence="8" id="KW-0460">Magnesium</keyword>
<dbReference type="InterPro" id="IPR044492">
    <property type="entry name" value="P_typ_ATPase_HD_dom"/>
</dbReference>
<feature type="transmembrane region" description="Helical" evidence="12">
    <location>
        <begin position="719"/>
        <end position="739"/>
    </location>
</feature>
<dbReference type="InterPro" id="IPR004014">
    <property type="entry name" value="ATPase_P-typ_cation-transptr_N"/>
</dbReference>
<keyword evidence="3" id="KW-0597">Phosphoprotein</keyword>
<reference evidence="14" key="1">
    <citation type="submission" date="2018-06" db="EMBL/GenBank/DDBJ databases">
        <authorList>
            <person name="Zhirakovskaya E."/>
        </authorList>
    </citation>
    <scope>NUCLEOTIDE SEQUENCE</scope>
</reference>
<keyword evidence="5" id="KW-0479">Metal-binding</keyword>